<gene>
    <name evidence="4" type="ORF">IQ247_10530</name>
</gene>
<dbReference type="Pfam" id="PF00534">
    <property type="entry name" value="Glycos_transf_1"/>
    <property type="match status" value="1"/>
</dbReference>
<dbReference type="AlphaFoldDB" id="A0A8J7JSZ0"/>
<keyword evidence="5" id="KW-1185">Reference proteome</keyword>
<sequence>MHILIAALHRPTKPTGVCRHAVNLAQCLADNAQVDKITLVIGTWQKDYFKTSFNIASKKIELVTIDIKNSSISRNVWYITGLPKLAKQLKSNIVHLSFPLPFIRPLFPCPVVATIHDLYPYEFPQNFGYPNVLFNQLFLQQCIQNSDGLSCVSQETLKSLKKYFSYVDRRKKTSVVYNYVDFSKLEAKVPQDINTNLDSSFLLAVAQHRKNKNLDILIQAYSLLLKNNQLKNSTKLILVGSSGLETENLGNLIRTLSLEEQIQMLSSIDDEELCWLYDNCELLVVPSSTEGFCLPLAEALYLGCKVVCSDIPIFREIGNFNCTYFDLQGNSIENLAQAINDCLTHNCPPNFENICVDVRFSKEKVAHQYLKLYSVL</sequence>
<dbReference type="Gene3D" id="3.40.50.2000">
    <property type="entry name" value="Glycogen Phosphorylase B"/>
    <property type="match status" value="2"/>
</dbReference>
<evidence type="ECO:0000313" key="4">
    <source>
        <dbReference type="EMBL" id="MBE9213104.1"/>
    </source>
</evidence>
<dbReference type="SUPFAM" id="SSF53756">
    <property type="entry name" value="UDP-Glycosyltransferase/glycogen phosphorylase"/>
    <property type="match status" value="1"/>
</dbReference>
<dbReference type="PANTHER" id="PTHR46401:SF2">
    <property type="entry name" value="GLYCOSYLTRANSFERASE WBBK-RELATED"/>
    <property type="match status" value="1"/>
</dbReference>
<evidence type="ECO:0000256" key="1">
    <source>
        <dbReference type="ARBA" id="ARBA00022679"/>
    </source>
</evidence>
<reference evidence="4" key="1">
    <citation type="submission" date="2020-10" db="EMBL/GenBank/DDBJ databases">
        <authorList>
            <person name="Castelo-Branco R."/>
            <person name="Eusebio N."/>
            <person name="Adriana R."/>
            <person name="Vieira A."/>
            <person name="Brugerolle De Fraissinette N."/>
            <person name="Rezende De Castro R."/>
            <person name="Schneider M.P."/>
            <person name="Vasconcelos V."/>
            <person name="Leao P.N."/>
        </authorList>
    </citation>
    <scope>NUCLEOTIDE SEQUENCE</scope>
    <source>
        <strain evidence="4">LEGE 06105</strain>
    </source>
</reference>
<dbReference type="EMBL" id="JADEWL010000025">
    <property type="protein sequence ID" value="MBE9213104.1"/>
    <property type="molecule type" value="Genomic_DNA"/>
</dbReference>
<feature type="domain" description="Glycosyltransferase subfamily 4-like N-terminal" evidence="3">
    <location>
        <begin position="16"/>
        <end position="183"/>
    </location>
</feature>
<dbReference type="InterPro" id="IPR028098">
    <property type="entry name" value="Glyco_trans_4-like_N"/>
</dbReference>
<organism evidence="4 5">
    <name type="scientific">Plectonema cf. radiosum LEGE 06105</name>
    <dbReference type="NCBI Taxonomy" id="945769"/>
    <lineage>
        <taxon>Bacteria</taxon>
        <taxon>Bacillati</taxon>
        <taxon>Cyanobacteriota</taxon>
        <taxon>Cyanophyceae</taxon>
        <taxon>Oscillatoriophycideae</taxon>
        <taxon>Oscillatoriales</taxon>
        <taxon>Microcoleaceae</taxon>
        <taxon>Plectonema</taxon>
    </lineage>
</organism>
<dbReference type="Proteomes" id="UP000620559">
    <property type="component" value="Unassembled WGS sequence"/>
</dbReference>
<proteinExistence type="predicted"/>
<evidence type="ECO:0000259" key="3">
    <source>
        <dbReference type="Pfam" id="PF13439"/>
    </source>
</evidence>
<feature type="domain" description="Glycosyl transferase family 1" evidence="2">
    <location>
        <begin position="190"/>
        <end position="345"/>
    </location>
</feature>
<keyword evidence="1" id="KW-0808">Transferase</keyword>
<dbReference type="InterPro" id="IPR001296">
    <property type="entry name" value="Glyco_trans_1"/>
</dbReference>
<comment type="caution">
    <text evidence="4">The sequence shown here is derived from an EMBL/GenBank/DDBJ whole genome shotgun (WGS) entry which is preliminary data.</text>
</comment>
<dbReference type="CDD" id="cd03809">
    <property type="entry name" value="GT4_MtfB-like"/>
    <property type="match status" value="1"/>
</dbReference>
<dbReference type="PANTHER" id="PTHR46401">
    <property type="entry name" value="GLYCOSYLTRANSFERASE WBBK-RELATED"/>
    <property type="match status" value="1"/>
</dbReference>
<evidence type="ECO:0000313" key="5">
    <source>
        <dbReference type="Proteomes" id="UP000620559"/>
    </source>
</evidence>
<protein>
    <submittedName>
        <fullName evidence="4">Glycosyltransferase family 4 protein</fullName>
    </submittedName>
</protein>
<name>A0A8J7JSZ0_9CYAN</name>
<dbReference type="GO" id="GO:0016757">
    <property type="term" value="F:glycosyltransferase activity"/>
    <property type="evidence" value="ECO:0007669"/>
    <property type="project" value="InterPro"/>
</dbReference>
<dbReference type="GO" id="GO:0009103">
    <property type="term" value="P:lipopolysaccharide biosynthetic process"/>
    <property type="evidence" value="ECO:0007669"/>
    <property type="project" value="TreeGrafter"/>
</dbReference>
<accession>A0A8J7JSZ0</accession>
<dbReference type="Pfam" id="PF13439">
    <property type="entry name" value="Glyco_transf_4"/>
    <property type="match status" value="1"/>
</dbReference>
<dbReference type="RefSeq" id="WP_193919677.1">
    <property type="nucleotide sequence ID" value="NZ_JADEWL010000025.1"/>
</dbReference>
<evidence type="ECO:0000259" key="2">
    <source>
        <dbReference type="Pfam" id="PF00534"/>
    </source>
</evidence>